<organism evidence="2 3">
    <name type="scientific">Klebsormidium nitens</name>
    <name type="common">Green alga</name>
    <name type="synonym">Ulothrix nitens</name>
    <dbReference type="NCBI Taxonomy" id="105231"/>
    <lineage>
        <taxon>Eukaryota</taxon>
        <taxon>Viridiplantae</taxon>
        <taxon>Streptophyta</taxon>
        <taxon>Klebsormidiophyceae</taxon>
        <taxon>Klebsormidiales</taxon>
        <taxon>Klebsormidiaceae</taxon>
        <taxon>Klebsormidium</taxon>
    </lineage>
</organism>
<feature type="domain" description="MoaB/Mog" evidence="1">
    <location>
        <begin position="134"/>
        <end position="302"/>
    </location>
</feature>
<dbReference type="SUPFAM" id="SSF53218">
    <property type="entry name" value="Molybdenum cofactor biosynthesis proteins"/>
    <property type="match status" value="1"/>
</dbReference>
<gene>
    <name evidence="2" type="ORF">KFL_002030020</name>
</gene>
<dbReference type="OMA" id="MWESEAS"/>
<protein>
    <submittedName>
        <fullName evidence="2">3'-phosphoadenosine 5'-phosphosulfate sulfotransferase (PAPS reductase)</fullName>
    </submittedName>
</protein>
<dbReference type="InterPro" id="IPR001453">
    <property type="entry name" value="MoaB/Mog_dom"/>
</dbReference>
<dbReference type="STRING" id="105231.A0A1Y1I5P2"/>
<keyword evidence="2" id="KW-0808">Transferase</keyword>
<dbReference type="InterPro" id="IPR050101">
    <property type="entry name" value="CinA"/>
</dbReference>
<dbReference type="Pfam" id="PF00994">
    <property type="entry name" value="MoCF_biosynth"/>
    <property type="match status" value="1"/>
</dbReference>
<dbReference type="GO" id="GO:0016740">
    <property type="term" value="F:transferase activity"/>
    <property type="evidence" value="ECO:0007669"/>
    <property type="project" value="UniProtKB-KW"/>
</dbReference>
<dbReference type="PANTHER" id="PTHR13939">
    <property type="entry name" value="NICOTINAMIDE-NUCLEOTIDE AMIDOHYDROLASE PNCC"/>
    <property type="match status" value="1"/>
</dbReference>
<sequence length="383" mass="41049">MASRSMVGLMQSSNLLKLLWRPGMAALQQGSCLPSLHSFSSVTSLRTCTALNSPSQSFFPLQPSLTTSATHLPHHRVARSQPESGSVVASCQPLRLQRSFGIAALGRASVTSMSGMGESLSHDTPGQPENPRAALLIIGNEILTGKIQDTNTATLAKLLFSRGVDLVRVEVVPDIEEDIVESIHGLWKRVGGQDRGFIFTSGGIGPTHDDVTYAAVAKACSTDLSLHQATVEKMRTHYEALGKVLNEARLRMATLPTGCEVLYTPGRWVPLAVVKNVYVLPGIPRLFNAMIDAAKERFTGALYSRRNLFTKQGEGDLAEALSQVAKDFPGVAIGSYPATEPSAPYTTKLSFESRDESLVAAAVSAAEAHIAFLSDDIVESSRS</sequence>
<keyword evidence="3" id="KW-1185">Reference proteome</keyword>
<proteinExistence type="predicted"/>
<dbReference type="InterPro" id="IPR056596">
    <property type="entry name" value="FLAD1_M"/>
</dbReference>
<accession>A0A1Y1I5P2</accession>
<evidence type="ECO:0000313" key="3">
    <source>
        <dbReference type="Proteomes" id="UP000054558"/>
    </source>
</evidence>
<dbReference type="PANTHER" id="PTHR13939:SF0">
    <property type="entry name" value="NMN AMIDOHYDROLASE-LIKE PROTEIN YFAY"/>
    <property type="match status" value="1"/>
</dbReference>
<dbReference type="SMART" id="SM00852">
    <property type="entry name" value="MoCF_biosynth"/>
    <property type="match status" value="1"/>
</dbReference>
<dbReference type="Gene3D" id="3.40.980.10">
    <property type="entry name" value="MoaB/Mog-like domain"/>
    <property type="match status" value="1"/>
</dbReference>
<dbReference type="CDD" id="cd00885">
    <property type="entry name" value="cinA"/>
    <property type="match status" value="1"/>
</dbReference>
<dbReference type="EMBL" id="DF237152">
    <property type="protein sequence ID" value="GAQ84719.1"/>
    <property type="molecule type" value="Genomic_DNA"/>
</dbReference>
<dbReference type="OrthoDB" id="448496at2759"/>
<name>A0A1Y1I5P2_KLENI</name>
<dbReference type="Pfam" id="PF24102">
    <property type="entry name" value="FLAD1_M"/>
    <property type="match status" value="1"/>
</dbReference>
<evidence type="ECO:0000259" key="1">
    <source>
        <dbReference type="SMART" id="SM00852"/>
    </source>
</evidence>
<reference evidence="2 3" key="1">
    <citation type="journal article" date="2014" name="Nat. Commun.">
        <title>Klebsormidium flaccidum genome reveals primary factors for plant terrestrial adaptation.</title>
        <authorList>
            <person name="Hori K."/>
            <person name="Maruyama F."/>
            <person name="Fujisawa T."/>
            <person name="Togashi T."/>
            <person name="Yamamoto N."/>
            <person name="Seo M."/>
            <person name="Sato S."/>
            <person name="Yamada T."/>
            <person name="Mori H."/>
            <person name="Tajima N."/>
            <person name="Moriyama T."/>
            <person name="Ikeuchi M."/>
            <person name="Watanabe M."/>
            <person name="Wada H."/>
            <person name="Kobayashi K."/>
            <person name="Saito M."/>
            <person name="Masuda T."/>
            <person name="Sasaki-Sekimoto Y."/>
            <person name="Mashiguchi K."/>
            <person name="Awai K."/>
            <person name="Shimojima M."/>
            <person name="Masuda S."/>
            <person name="Iwai M."/>
            <person name="Nobusawa T."/>
            <person name="Narise T."/>
            <person name="Kondo S."/>
            <person name="Saito H."/>
            <person name="Sato R."/>
            <person name="Murakawa M."/>
            <person name="Ihara Y."/>
            <person name="Oshima-Yamada Y."/>
            <person name="Ohtaka K."/>
            <person name="Satoh M."/>
            <person name="Sonobe K."/>
            <person name="Ishii M."/>
            <person name="Ohtani R."/>
            <person name="Kanamori-Sato M."/>
            <person name="Honoki R."/>
            <person name="Miyazaki D."/>
            <person name="Mochizuki H."/>
            <person name="Umetsu J."/>
            <person name="Higashi K."/>
            <person name="Shibata D."/>
            <person name="Kamiya Y."/>
            <person name="Sato N."/>
            <person name="Nakamura Y."/>
            <person name="Tabata S."/>
            <person name="Ida S."/>
            <person name="Kurokawa K."/>
            <person name="Ohta H."/>
        </authorList>
    </citation>
    <scope>NUCLEOTIDE SEQUENCE [LARGE SCALE GENOMIC DNA]</scope>
    <source>
        <strain evidence="2 3">NIES-2285</strain>
    </source>
</reference>
<evidence type="ECO:0000313" key="2">
    <source>
        <dbReference type="EMBL" id="GAQ84719.1"/>
    </source>
</evidence>
<dbReference type="AlphaFoldDB" id="A0A1Y1I5P2"/>
<dbReference type="Proteomes" id="UP000054558">
    <property type="component" value="Unassembled WGS sequence"/>
</dbReference>
<dbReference type="InterPro" id="IPR036425">
    <property type="entry name" value="MoaB/Mog-like_dom_sf"/>
</dbReference>